<name>A0ABW0SZB6_9GAMM</name>
<evidence type="ECO:0000313" key="10">
    <source>
        <dbReference type="Proteomes" id="UP001596111"/>
    </source>
</evidence>
<dbReference type="SUPFAM" id="SSF56935">
    <property type="entry name" value="Porins"/>
    <property type="match status" value="1"/>
</dbReference>
<evidence type="ECO:0000313" key="9">
    <source>
        <dbReference type="EMBL" id="MFC5581684.1"/>
    </source>
</evidence>
<evidence type="ECO:0000256" key="4">
    <source>
        <dbReference type="ARBA" id="ARBA00022692"/>
    </source>
</evidence>
<dbReference type="InterPro" id="IPR037066">
    <property type="entry name" value="Plug_dom_sf"/>
</dbReference>
<feature type="domain" description="TonB-dependent transporter Oar-like beta-barrel" evidence="8">
    <location>
        <begin position="593"/>
        <end position="902"/>
    </location>
</feature>
<dbReference type="Pfam" id="PF07715">
    <property type="entry name" value="Plug"/>
    <property type="match status" value="1"/>
</dbReference>
<dbReference type="InterPro" id="IPR012910">
    <property type="entry name" value="Plug_dom"/>
</dbReference>
<evidence type="ECO:0000256" key="5">
    <source>
        <dbReference type="ARBA" id="ARBA00023136"/>
    </source>
</evidence>
<sequence length="1011" mass="110278">MSFAGAAWSQATTGTIYGAVPIAANETIQITGGAGFNRTITVGPSGKYSITLPVGTYTVSLLQDGKVVQSRSDVSPVAAGAVAVDFASSAGAANAQTLSAINVSANTLPPIDVTTTNQVTTITAKQLQQLPMARTAEDIAMLAPGVNMGSPELTGGPLGTPINVFGGASTAENAYYVDGMNTTEALNSQGGVSLPYGAIEQQQTFISGYDAKYGRSIGGVINQIGKSGSNEWHFGARALWQPASLRSDPVNYHYANPLEADTGYRPGDLAVYRKDDSSSETIYDAYISGPIVKDKLFFFLSAEQDDIHAGATSEFSGSGATHVTRTVHDPKFYGKLNWNINDSNTLSLTGLKNSSKTWGTFHDFDYSNLQSGAFSSLDQTYKTVFRMWAANYTSYITDNLTLNAMLGKMHGAYYSQQPAYPGFDPELPHISSASVQDPAFVPPGGIVNSQANSTIADPQHRETITNYRLSLDYKWNDHDFQVGIDNINSWDLHDGSQNSGPGYEWIYGQSDPGTPVFGVDPNVPPYVAPSTQCHDGHCYYVQKHVDLSVASVRVAQRAQYIEDNWQVTPNLLLNLGLRNDQFVNYDAAGVPYIRETKPQWAPRLGFSWDVHGNSTLKVFGNAGRYYLALPDQVALSIAAPVVNAGVYGTYTGIDPATGEPIGFTPLPQNPATGVSIDSEYGQAKDPRVSASQNIKAEYSDNYVLGLQQQFQMLGTQWVFGATGTFQKMSRIIDDYDAIQNECAAGRAQGYAWMTPQDCDQYAQSLVLINPGETSDLLMKSPDGKLVPVTFTRQDQGFTKGPERRYYSLDLSLEHAWDGKWFGKFDYVFSRTWGNDEGPVSTYSQQGGSYESLTTAWDFPERMEWSSGVLPNSRKHQFKIYGAYAITPDWTVGANLYITSGTPRLCRGGYGPNQVALHGSHTYFWCAGKPVPPGSLGFTPWVHSVGLSLDYKPGWAQHKLDFNFAVFNLLNDQTPVFYNDFFGTTRSPNADYGRIQDTRPPRSARFSVAYDF</sequence>
<comment type="caution">
    <text evidence="9">The sequence shown here is derived from an EMBL/GenBank/DDBJ whole genome shotgun (WGS) entry which is preliminary data.</text>
</comment>
<evidence type="ECO:0000259" key="7">
    <source>
        <dbReference type="Pfam" id="PF07715"/>
    </source>
</evidence>
<dbReference type="Gene3D" id="2.40.170.20">
    <property type="entry name" value="TonB-dependent receptor, beta-barrel domain"/>
    <property type="match status" value="1"/>
</dbReference>
<dbReference type="InterPro" id="IPR057601">
    <property type="entry name" value="Oar-like_b-barrel"/>
</dbReference>
<evidence type="ECO:0000256" key="2">
    <source>
        <dbReference type="ARBA" id="ARBA00022448"/>
    </source>
</evidence>
<proteinExistence type="predicted"/>
<dbReference type="PANTHER" id="PTHR30069:SF46">
    <property type="entry name" value="OAR PROTEIN"/>
    <property type="match status" value="1"/>
</dbReference>
<dbReference type="Gene3D" id="2.170.130.10">
    <property type="entry name" value="TonB-dependent receptor, plug domain"/>
    <property type="match status" value="1"/>
</dbReference>
<dbReference type="Pfam" id="PF25183">
    <property type="entry name" value="OMP_b-brl_4"/>
    <property type="match status" value="2"/>
</dbReference>
<keyword evidence="2" id="KW-0813">Transport</keyword>
<keyword evidence="3" id="KW-1134">Transmembrane beta strand</keyword>
<dbReference type="RefSeq" id="WP_377327053.1">
    <property type="nucleotide sequence ID" value="NZ_JBHSNG010000010.1"/>
</dbReference>
<evidence type="ECO:0000256" key="6">
    <source>
        <dbReference type="ARBA" id="ARBA00023237"/>
    </source>
</evidence>
<dbReference type="EMBL" id="JBHSNG010000010">
    <property type="protein sequence ID" value="MFC5581684.1"/>
    <property type="molecule type" value="Genomic_DNA"/>
</dbReference>
<accession>A0ABW0SZB6</accession>
<keyword evidence="5" id="KW-0472">Membrane</keyword>
<evidence type="ECO:0000259" key="8">
    <source>
        <dbReference type="Pfam" id="PF25183"/>
    </source>
</evidence>
<keyword evidence="4" id="KW-0812">Transmembrane</keyword>
<dbReference type="InterPro" id="IPR039426">
    <property type="entry name" value="TonB-dep_rcpt-like"/>
</dbReference>
<comment type="subcellular location">
    <subcellularLocation>
        <location evidence="1">Cell outer membrane</location>
        <topology evidence="1">Multi-pass membrane protein</topology>
    </subcellularLocation>
</comment>
<dbReference type="InterPro" id="IPR036942">
    <property type="entry name" value="Beta-barrel_TonB_sf"/>
</dbReference>
<keyword evidence="10" id="KW-1185">Reference proteome</keyword>
<feature type="domain" description="TonB-dependent receptor plug" evidence="7">
    <location>
        <begin position="114"/>
        <end position="220"/>
    </location>
</feature>
<organism evidence="9 10">
    <name type="scientific">Rhodanobacter terrae</name>
    <dbReference type="NCBI Taxonomy" id="418647"/>
    <lineage>
        <taxon>Bacteria</taxon>
        <taxon>Pseudomonadati</taxon>
        <taxon>Pseudomonadota</taxon>
        <taxon>Gammaproteobacteria</taxon>
        <taxon>Lysobacterales</taxon>
        <taxon>Rhodanobacteraceae</taxon>
        <taxon>Rhodanobacter</taxon>
    </lineage>
</organism>
<feature type="domain" description="TonB-dependent transporter Oar-like beta-barrel" evidence="8">
    <location>
        <begin position="328"/>
        <end position="582"/>
    </location>
</feature>
<evidence type="ECO:0000256" key="3">
    <source>
        <dbReference type="ARBA" id="ARBA00022452"/>
    </source>
</evidence>
<keyword evidence="9" id="KW-0675">Receptor</keyword>
<evidence type="ECO:0000256" key="1">
    <source>
        <dbReference type="ARBA" id="ARBA00004571"/>
    </source>
</evidence>
<reference evidence="10" key="1">
    <citation type="journal article" date="2019" name="Int. J. Syst. Evol. Microbiol.">
        <title>The Global Catalogue of Microorganisms (GCM) 10K type strain sequencing project: providing services to taxonomists for standard genome sequencing and annotation.</title>
        <authorList>
            <consortium name="The Broad Institute Genomics Platform"/>
            <consortium name="The Broad Institute Genome Sequencing Center for Infectious Disease"/>
            <person name="Wu L."/>
            <person name="Ma J."/>
        </authorList>
    </citation>
    <scope>NUCLEOTIDE SEQUENCE [LARGE SCALE GENOMIC DNA]</scope>
    <source>
        <strain evidence="10">CGMCC 1.13587</strain>
    </source>
</reference>
<keyword evidence="6" id="KW-0998">Cell outer membrane</keyword>
<dbReference type="PANTHER" id="PTHR30069">
    <property type="entry name" value="TONB-DEPENDENT OUTER MEMBRANE RECEPTOR"/>
    <property type="match status" value="1"/>
</dbReference>
<dbReference type="Proteomes" id="UP001596111">
    <property type="component" value="Unassembled WGS sequence"/>
</dbReference>
<protein>
    <submittedName>
        <fullName evidence="9">TonB-dependent receptor plug domain-containing protein</fullName>
    </submittedName>
</protein>
<gene>
    <name evidence="9" type="ORF">ACFPPB_11235</name>
</gene>